<gene>
    <name evidence="3" type="ORF">EHO51_03045</name>
</gene>
<dbReference type="GO" id="GO:0009055">
    <property type="term" value="F:electron transfer activity"/>
    <property type="evidence" value="ECO:0007669"/>
    <property type="project" value="InterPro"/>
</dbReference>
<accession>A0A3G8M3B4</accession>
<dbReference type="Proteomes" id="UP000273982">
    <property type="component" value="Chromosome"/>
</dbReference>
<dbReference type="Pfam" id="PF21419">
    <property type="entry name" value="RoxA-like_Cyt-c"/>
    <property type="match status" value="1"/>
</dbReference>
<dbReference type="Gene3D" id="1.10.760.10">
    <property type="entry name" value="Cytochrome c-like domain"/>
    <property type="match status" value="1"/>
</dbReference>
<proteinExistence type="predicted"/>
<evidence type="ECO:0008006" key="5">
    <source>
        <dbReference type="Google" id="ProtNLM"/>
    </source>
</evidence>
<evidence type="ECO:0000256" key="1">
    <source>
        <dbReference type="SAM" id="MobiDB-lite"/>
    </source>
</evidence>
<protein>
    <recommendedName>
        <fullName evidence="5">Cytochrome c domain-containing protein</fullName>
    </recommendedName>
</protein>
<dbReference type="GO" id="GO:0004130">
    <property type="term" value="F:cytochrome-c peroxidase activity"/>
    <property type="evidence" value="ECO:0007669"/>
    <property type="project" value="TreeGrafter"/>
</dbReference>
<dbReference type="InterPro" id="IPR047758">
    <property type="entry name" value="CytoC_perox"/>
</dbReference>
<reference evidence="3 4" key="1">
    <citation type="submission" date="2018-11" db="EMBL/GenBank/DDBJ databases">
        <title>Genome squencing of methanotrophic bacteria isolated from alkaline groundwater in Korea.</title>
        <authorList>
            <person name="Nguyen L.N."/>
        </authorList>
    </citation>
    <scope>NUCLEOTIDE SEQUENCE [LARGE SCALE GENOMIC DNA]</scope>
    <source>
        <strain evidence="3 4">GW6</strain>
    </source>
</reference>
<dbReference type="SUPFAM" id="SSF46626">
    <property type="entry name" value="Cytochrome c"/>
    <property type="match status" value="1"/>
</dbReference>
<dbReference type="PANTHER" id="PTHR30600:SF9">
    <property type="entry name" value="BLR7738 PROTEIN"/>
    <property type="match status" value="1"/>
</dbReference>
<feature type="signal peptide" evidence="2">
    <location>
        <begin position="1"/>
        <end position="31"/>
    </location>
</feature>
<name>A0A3G8M3B4_9HYPH</name>
<dbReference type="RefSeq" id="WP_124737646.1">
    <property type="nucleotide sequence ID" value="NZ_CP034086.1"/>
</dbReference>
<evidence type="ECO:0000256" key="2">
    <source>
        <dbReference type="SAM" id="SignalP"/>
    </source>
</evidence>
<dbReference type="KEGG" id="mros:EHO51_03045"/>
<dbReference type="AlphaFoldDB" id="A0A3G8M3B4"/>
<dbReference type="InterPro" id="IPR051395">
    <property type="entry name" value="Cytochrome_c_Peroxidase/MauG"/>
</dbReference>
<feature type="chain" id="PRO_5018123963" description="Cytochrome c domain-containing protein" evidence="2">
    <location>
        <begin position="32"/>
        <end position="593"/>
    </location>
</feature>
<dbReference type="GO" id="GO:0020037">
    <property type="term" value="F:heme binding"/>
    <property type="evidence" value="ECO:0007669"/>
    <property type="project" value="InterPro"/>
</dbReference>
<organism evidence="3 4">
    <name type="scientific">Methylocystis rosea</name>
    <dbReference type="NCBI Taxonomy" id="173366"/>
    <lineage>
        <taxon>Bacteria</taxon>
        <taxon>Pseudomonadati</taxon>
        <taxon>Pseudomonadota</taxon>
        <taxon>Alphaproteobacteria</taxon>
        <taxon>Hyphomicrobiales</taxon>
        <taxon>Methylocystaceae</taxon>
        <taxon>Methylocystis</taxon>
    </lineage>
</organism>
<sequence>MIANKALRTPLRAHIAAAALLALAAANPSSAAELNYANQGDHWTPAERTEFYSLDQGSRIMPLDWFKALKRPDGSHFLDDGMTRYGYLPNPDSAAGLPVGFLVAPESKTLSMTCAACHTRQIDVGGVSWRIDGGPAIVDIQHFFADIDTSVDKVVNDAPTFAEFAKQVLGQHATELERKLLHRQVEDWFKPYHALMKESLPPEGWGVGRLDAVSMIFNRVSGLDIGTSPDHIIKENIKKANAPVRYPFLWNAPVQDMTQWPGFAENGNDILGLARNVGEVYGVFGVFHPRKDILYPDGVEYLNGSSLNMPGLMRLETLIRQIEPPKWQWGVDKGLADAGKKIYDRECGANCHEINTKDAAKRLCAKFTWRTPIQDVGTDVAEYGVLERVGKTGVLEGQLLPKPPFNQRLKREGESQINILTVAVVQSILRAPIHFRDITLYEPLLQECLKNQSDRPDVTAQALRQDFLGVIGKSLATLYQKPEEKTPPAYEARVMQGIWAAAPYLHNGSVPTLADLLKKPADRPASFKVGPAYDIENVGLAKEQTKFDDTYATTASCDPKNRDASGNSRCGHDFGTSLSEPDKKALLEYLKSL</sequence>
<dbReference type="PANTHER" id="PTHR30600">
    <property type="entry name" value="CYTOCHROME C PEROXIDASE-RELATED"/>
    <property type="match status" value="1"/>
</dbReference>
<feature type="region of interest" description="Disordered" evidence="1">
    <location>
        <begin position="555"/>
        <end position="575"/>
    </location>
</feature>
<evidence type="ECO:0000313" key="3">
    <source>
        <dbReference type="EMBL" id="AZG75795.1"/>
    </source>
</evidence>
<evidence type="ECO:0000313" key="4">
    <source>
        <dbReference type="Proteomes" id="UP000273982"/>
    </source>
</evidence>
<keyword evidence="2" id="KW-0732">Signal</keyword>
<dbReference type="InterPro" id="IPR036909">
    <property type="entry name" value="Cyt_c-like_dom_sf"/>
</dbReference>
<dbReference type="EMBL" id="CP034086">
    <property type="protein sequence ID" value="AZG75795.1"/>
    <property type="molecule type" value="Genomic_DNA"/>
</dbReference>
<dbReference type="NCBIfam" id="NF040606">
    <property type="entry name" value="CytoC_perox"/>
    <property type="match status" value="1"/>
</dbReference>